<reference evidence="4 5" key="1">
    <citation type="submission" date="2024-03" db="EMBL/GenBank/DDBJ databases">
        <title>A high-quality draft genome sequence of Diaporthe vaccinii, a causative agent of upright dieback and viscid rot disease in cranberry plants.</title>
        <authorList>
            <person name="Sarrasin M."/>
            <person name="Lang B.F."/>
            <person name="Burger G."/>
        </authorList>
    </citation>
    <scope>NUCLEOTIDE SEQUENCE [LARGE SCALE GENOMIC DNA]</scope>
    <source>
        <strain evidence="4 5">IS7</strain>
    </source>
</reference>
<feature type="region of interest" description="Disordered" evidence="1">
    <location>
        <begin position="185"/>
        <end position="217"/>
    </location>
</feature>
<gene>
    <name evidence="4" type="ORF">FJTKL_08666</name>
</gene>
<evidence type="ECO:0000313" key="4">
    <source>
        <dbReference type="EMBL" id="KAL2284840.1"/>
    </source>
</evidence>
<keyword evidence="5" id="KW-1185">Reference proteome</keyword>
<feature type="chain" id="PRO_5046854163" evidence="3">
    <location>
        <begin position="29"/>
        <end position="343"/>
    </location>
</feature>
<dbReference type="EMBL" id="JBAWTH010000034">
    <property type="protein sequence ID" value="KAL2284840.1"/>
    <property type="molecule type" value="Genomic_DNA"/>
</dbReference>
<comment type="caution">
    <text evidence="4">The sequence shown here is derived from an EMBL/GenBank/DDBJ whole genome shotgun (WGS) entry which is preliminary data.</text>
</comment>
<accession>A0ABR4EQX0</accession>
<feature type="signal peptide" evidence="3">
    <location>
        <begin position="1"/>
        <end position="28"/>
    </location>
</feature>
<keyword evidence="2" id="KW-1133">Transmembrane helix</keyword>
<organism evidence="4 5">
    <name type="scientific">Diaporthe vaccinii</name>
    <dbReference type="NCBI Taxonomy" id="105482"/>
    <lineage>
        <taxon>Eukaryota</taxon>
        <taxon>Fungi</taxon>
        <taxon>Dikarya</taxon>
        <taxon>Ascomycota</taxon>
        <taxon>Pezizomycotina</taxon>
        <taxon>Sordariomycetes</taxon>
        <taxon>Sordariomycetidae</taxon>
        <taxon>Diaporthales</taxon>
        <taxon>Diaporthaceae</taxon>
        <taxon>Diaporthe</taxon>
        <taxon>Diaporthe eres species complex</taxon>
    </lineage>
</organism>
<feature type="region of interest" description="Disordered" evidence="1">
    <location>
        <begin position="260"/>
        <end position="343"/>
    </location>
</feature>
<proteinExistence type="predicted"/>
<evidence type="ECO:0000256" key="3">
    <source>
        <dbReference type="SAM" id="SignalP"/>
    </source>
</evidence>
<protein>
    <submittedName>
        <fullName evidence="4">Uncharacterized protein</fullName>
    </submittedName>
</protein>
<keyword evidence="2" id="KW-0812">Transmembrane</keyword>
<feature type="compositionally biased region" description="Basic and acidic residues" evidence="1">
    <location>
        <begin position="260"/>
        <end position="269"/>
    </location>
</feature>
<keyword evidence="2" id="KW-0472">Membrane</keyword>
<dbReference type="Proteomes" id="UP001600888">
    <property type="component" value="Unassembled WGS sequence"/>
</dbReference>
<feature type="transmembrane region" description="Helical" evidence="2">
    <location>
        <begin position="225"/>
        <end position="247"/>
    </location>
</feature>
<keyword evidence="3" id="KW-0732">Signal</keyword>
<evidence type="ECO:0000313" key="5">
    <source>
        <dbReference type="Proteomes" id="UP001600888"/>
    </source>
</evidence>
<evidence type="ECO:0000256" key="1">
    <source>
        <dbReference type="SAM" id="MobiDB-lite"/>
    </source>
</evidence>
<name>A0ABR4EQX0_9PEZI</name>
<sequence length="343" mass="34909">MTGRTSPRIKPVVWATAWSLCQFGSAVGELTTSLLPRQTGPPQSAGWGGQGRPPFASLLTCSGHVDYNGCLPWLGGGCCSKGLECQSGSVCVAGATTSTTATVVCDQGWSPCPSSQGGGCCLSGQICGSGVCTAQMPLTTTITGTGVSTVTSEVVSNQISPNLTSIVSTTIAATVPQLSRNLSFTDASGDSSADGQAGATSAGSSPTGSQTGASSAGDALTAGQIGGISAGAVVGFLLLAALGWLLVRHMIRISRFMDKFDNHPQDRPEQPATEGEEDGTKESELNILNDGNTGGEQPVAELSPQERPQLLEEWGRHGSRGNELTGSQEAHGISELDGTGVHR</sequence>
<evidence type="ECO:0000256" key="2">
    <source>
        <dbReference type="SAM" id="Phobius"/>
    </source>
</evidence>